<dbReference type="Pfam" id="PF01370">
    <property type="entry name" value="Epimerase"/>
    <property type="match status" value="1"/>
</dbReference>
<dbReference type="Gene3D" id="3.40.50.720">
    <property type="entry name" value="NAD(P)-binding Rossmann-like Domain"/>
    <property type="match status" value="1"/>
</dbReference>
<dbReference type="OrthoDB" id="2735536at2759"/>
<dbReference type="InterPro" id="IPR036291">
    <property type="entry name" value="NAD(P)-bd_dom_sf"/>
</dbReference>
<proteinExistence type="inferred from homology"/>
<evidence type="ECO:0000259" key="3">
    <source>
        <dbReference type="Pfam" id="PF01370"/>
    </source>
</evidence>
<dbReference type="InterPro" id="IPR050425">
    <property type="entry name" value="NAD(P)_dehydrat-like"/>
</dbReference>
<organism evidence="4 5">
    <name type="scientific">Ganoderma sinense ZZ0214-1</name>
    <dbReference type="NCBI Taxonomy" id="1077348"/>
    <lineage>
        <taxon>Eukaryota</taxon>
        <taxon>Fungi</taxon>
        <taxon>Dikarya</taxon>
        <taxon>Basidiomycota</taxon>
        <taxon>Agaricomycotina</taxon>
        <taxon>Agaricomycetes</taxon>
        <taxon>Polyporales</taxon>
        <taxon>Polyporaceae</taxon>
        <taxon>Ganoderma</taxon>
    </lineage>
</organism>
<dbReference type="GO" id="GO:0016616">
    <property type="term" value="F:oxidoreductase activity, acting on the CH-OH group of donors, NAD or NADP as acceptor"/>
    <property type="evidence" value="ECO:0007669"/>
    <property type="project" value="TreeGrafter"/>
</dbReference>
<protein>
    <recommendedName>
        <fullName evidence="3">NAD-dependent epimerase/dehydratase domain-containing protein</fullName>
    </recommendedName>
</protein>
<dbReference type="InterPro" id="IPR001509">
    <property type="entry name" value="Epimerase_deHydtase"/>
</dbReference>
<dbReference type="Proteomes" id="UP000230002">
    <property type="component" value="Unassembled WGS sequence"/>
</dbReference>
<keyword evidence="1" id="KW-0560">Oxidoreductase</keyword>
<sequence>MSHSSVVLVTGASGFIGSHVVVQLLDAGYRVKGTARGAKLDLLREHFKANPKFEAVQIDDIVSGDFATALKDVNAVIHVASPLAGHEAPEAALNGALEGTINVLRQSVEAGVYKVVLTSSWATTLDPSLAAAFAGVTFTENDWGNTSREDLLAAGRTPLYVYCGTKTLAEQAAWRLAEEHPELDIATINPPFVYGAPVAGLTSGGVAALGTNGLIYQLIAGEPGRALPLQLPPFFCNVRDVARAHVLALGLPKLVAGADVWGKRFLVAGPGEILWADAVRTLLAERPTLKDRLPTLENPPPLPGPLSTIDTTRAREALGVKEYVGKDETVLETVDALLELEKTWN</sequence>
<dbReference type="EMBL" id="AYKW01000045">
    <property type="protein sequence ID" value="PIL25659.1"/>
    <property type="molecule type" value="Genomic_DNA"/>
</dbReference>
<gene>
    <name evidence="4" type="ORF">GSI_11409</name>
</gene>
<comment type="similarity">
    <text evidence="2">Belongs to the NAD(P)-dependent epimerase/dehydratase family. Dihydroflavonol-4-reductase subfamily.</text>
</comment>
<feature type="domain" description="NAD-dependent epimerase/dehydratase" evidence="3">
    <location>
        <begin position="7"/>
        <end position="251"/>
    </location>
</feature>
<name>A0A2G8RVX4_9APHY</name>
<evidence type="ECO:0000313" key="5">
    <source>
        <dbReference type="Proteomes" id="UP000230002"/>
    </source>
</evidence>
<evidence type="ECO:0000256" key="1">
    <source>
        <dbReference type="ARBA" id="ARBA00023002"/>
    </source>
</evidence>
<reference evidence="4 5" key="1">
    <citation type="journal article" date="2015" name="Sci. Rep.">
        <title>Chromosome-level genome map provides insights into diverse defense mechanisms in the medicinal fungus Ganoderma sinense.</title>
        <authorList>
            <person name="Zhu Y."/>
            <person name="Xu J."/>
            <person name="Sun C."/>
            <person name="Zhou S."/>
            <person name="Xu H."/>
            <person name="Nelson D.R."/>
            <person name="Qian J."/>
            <person name="Song J."/>
            <person name="Luo H."/>
            <person name="Xiang L."/>
            <person name="Li Y."/>
            <person name="Xu Z."/>
            <person name="Ji A."/>
            <person name="Wang L."/>
            <person name="Lu S."/>
            <person name="Hayward A."/>
            <person name="Sun W."/>
            <person name="Li X."/>
            <person name="Schwartz D.C."/>
            <person name="Wang Y."/>
            <person name="Chen S."/>
        </authorList>
    </citation>
    <scope>NUCLEOTIDE SEQUENCE [LARGE SCALE GENOMIC DNA]</scope>
    <source>
        <strain evidence="4 5">ZZ0214-1</strain>
    </source>
</reference>
<dbReference type="SUPFAM" id="SSF51735">
    <property type="entry name" value="NAD(P)-binding Rossmann-fold domains"/>
    <property type="match status" value="1"/>
</dbReference>
<evidence type="ECO:0000313" key="4">
    <source>
        <dbReference type="EMBL" id="PIL25659.1"/>
    </source>
</evidence>
<dbReference type="AlphaFoldDB" id="A0A2G8RVX4"/>
<dbReference type="PANTHER" id="PTHR10366:SF564">
    <property type="entry name" value="STEROL-4-ALPHA-CARBOXYLATE 3-DEHYDROGENASE, DECARBOXYLATING"/>
    <property type="match status" value="1"/>
</dbReference>
<evidence type="ECO:0000256" key="2">
    <source>
        <dbReference type="ARBA" id="ARBA00023445"/>
    </source>
</evidence>
<dbReference type="STRING" id="1077348.A0A2G8RVX4"/>
<comment type="caution">
    <text evidence="4">The sequence shown here is derived from an EMBL/GenBank/DDBJ whole genome shotgun (WGS) entry which is preliminary data.</text>
</comment>
<keyword evidence="5" id="KW-1185">Reference proteome</keyword>
<accession>A0A2G8RVX4</accession>
<dbReference type="PANTHER" id="PTHR10366">
    <property type="entry name" value="NAD DEPENDENT EPIMERASE/DEHYDRATASE"/>
    <property type="match status" value="1"/>
</dbReference>